<name>E7FR51_9LACO</name>
<accession>E7FR51</accession>
<dbReference type="PATRIC" id="fig|525362.12.peg.345"/>
<dbReference type="EMBL" id="ACGS02000041">
    <property type="protein sequence ID" value="EFZ34438.1"/>
    <property type="molecule type" value="Genomic_DNA"/>
</dbReference>
<comment type="caution">
    <text evidence="1">The sequence shown here is derived from an EMBL/GenBank/DDBJ whole genome shotgun (WGS) entry which is preliminary data.</text>
</comment>
<reference evidence="1 2" key="1">
    <citation type="submission" date="2011-01" db="EMBL/GenBank/DDBJ databases">
        <authorList>
            <person name="Muzny D."/>
            <person name="Qin X."/>
            <person name="Buhay C."/>
            <person name="Dugan-Rocha S."/>
            <person name="Ding Y."/>
            <person name="Chen G."/>
            <person name="Hawes A."/>
            <person name="Holder M."/>
            <person name="Jhangiani S."/>
            <person name="Johnson A."/>
            <person name="Khan Z."/>
            <person name="Li Z."/>
            <person name="Liu W."/>
            <person name="Liu X."/>
            <person name="Perez L."/>
            <person name="Shen H."/>
            <person name="Wang Q."/>
            <person name="Watt J."/>
            <person name="Xi L."/>
            <person name="Xin Y."/>
            <person name="Zhou J."/>
            <person name="Deng J."/>
            <person name="Jiang H."/>
            <person name="Liu Y."/>
            <person name="Qu J."/>
            <person name="Song X.-Z."/>
            <person name="Zhang L."/>
            <person name="Villasana D."/>
            <person name="Johnson A."/>
            <person name="Liu J."/>
            <person name="Liyanage D."/>
            <person name="Lorensuhewa L."/>
            <person name="Robinson T."/>
            <person name="Song A."/>
            <person name="Song B.-B."/>
            <person name="Dinh H."/>
            <person name="Thornton R."/>
            <person name="Coyle M."/>
            <person name="Francisco L."/>
            <person name="Jackson L."/>
            <person name="Javaid M."/>
            <person name="Korchina V."/>
            <person name="Kovar C."/>
            <person name="Mata R."/>
            <person name="Mathew T."/>
            <person name="Ngo R."/>
            <person name="Nguyen L."/>
            <person name="Nguyen N."/>
            <person name="Okwuonu G."/>
            <person name="Ongeri F."/>
            <person name="Pham C."/>
            <person name="Simmons D."/>
            <person name="Wilczek-Boney K."/>
            <person name="Hale W."/>
            <person name="Jakkamsetti A."/>
            <person name="Pham P."/>
            <person name="Ruth R."/>
            <person name="San Lucas F."/>
            <person name="Warren J."/>
            <person name="Zhang J."/>
            <person name="Zhao Z."/>
            <person name="Zhou C."/>
            <person name="Zhu D."/>
            <person name="Lee S."/>
            <person name="Bess C."/>
            <person name="Blankenburg K."/>
            <person name="Forbes L."/>
            <person name="Fu Q."/>
            <person name="Gubbala S."/>
            <person name="Hirani K."/>
            <person name="Jayaseelan J.C."/>
            <person name="Lara F."/>
            <person name="Munidasa M."/>
            <person name="Palculict T."/>
            <person name="Patil S."/>
            <person name="Pu L.-L."/>
            <person name="Saada N."/>
            <person name="Tang L."/>
            <person name="Weissenberger G."/>
            <person name="Zhu Y."/>
            <person name="Hemphill L."/>
            <person name="Shang Y."/>
            <person name="Youmans B."/>
            <person name="Ayvaz T."/>
            <person name="Ross M."/>
            <person name="Santibanez J."/>
            <person name="Aqrawi P."/>
            <person name="Gross S."/>
            <person name="Joshi V."/>
            <person name="Fowler G."/>
            <person name="Nazareth L."/>
            <person name="Reid J."/>
            <person name="Worley K."/>
            <person name="Petrosino J."/>
            <person name="Highlander S."/>
            <person name="Gibbs R."/>
        </authorList>
    </citation>
    <scope>NUCLEOTIDE SEQUENCE [LARGE SCALE GENOMIC DNA]</scope>
    <source>
        <strain evidence="1 2">ATCC 25644</strain>
    </source>
</reference>
<organism evidence="1 2">
    <name type="scientific">Ligilactobacillus ruminis ATCC 25644</name>
    <dbReference type="NCBI Taxonomy" id="525362"/>
    <lineage>
        <taxon>Bacteria</taxon>
        <taxon>Bacillati</taxon>
        <taxon>Bacillota</taxon>
        <taxon>Bacilli</taxon>
        <taxon>Lactobacillales</taxon>
        <taxon>Lactobacillaceae</taxon>
        <taxon>Ligilactobacillus</taxon>
    </lineage>
</organism>
<gene>
    <name evidence="1" type="ORF">HMPREF0542_11378</name>
</gene>
<dbReference type="RefSeq" id="WP_003698631.1">
    <property type="nucleotide sequence ID" value="NZ_AFYE01000082.1"/>
</dbReference>
<dbReference type="Proteomes" id="UP000004099">
    <property type="component" value="Unassembled WGS sequence"/>
</dbReference>
<dbReference type="AlphaFoldDB" id="E7FR51"/>
<evidence type="ECO:0000313" key="1">
    <source>
        <dbReference type="EMBL" id="EFZ34438.1"/>
    </source>
</evidence>
<protein>
    <submittedName>
        <fullName evidence="1">Uncharacterized protein</fullName>
    </submittedName>
</protein>
<dbReference type="HOGENOM" id="CLU_3119227_0_0_9"/>
<sequence>MEKLFDNDGLIDFLKESETDKIKVAADEVLAKLNREQKRQSASTLNKKTE</sequence>
<proteinExistence type="predicted"/>
<evidence type="ECO:0000313" key="2">
    <source>
        <dbReference type="Proteomes" id="UP000004099"/>
    </source>
</evidence>